<evidence type="ECO:0000313" key="4">
    <source>
        <dbReference type="Proteomes" id="UP000550714"/>
    </source>
</evidence>
<name>A0A839S063_9PSEU</name>
<sequence>MSGERPAPGRTAAWLALLSVDAVLLALLELFFLPLRLDGTLLPRVGDVPFPIVVVLAALTTPWLVSAASRLGERRLGMVPLVVWVLTVLVVGIAGPGDDHVLIADLRTLLLLGCGAVPAALVLGGVLGRAARESRDRSSSAASAKPTRPSPTPTRR</sequence>
<dbReference type="EMBL" id="JACHWU010000001">
    <property type="protein sequence ID" value="MBB3050684.1"/>
    <property type="molecule type" value="Genomic_DNA"/>
</dbReference>
<feature type="transmembrane region" description="Helical" evidence="2">
    <location>
        <begin position="12"/>
        <end position="33"/>
    </location>
</feature>
<organism evidence="3 4">
    <name type="scientific">Prauserella isguenensis</name>
    <dbReference type="NCBI Taxonomy" id="1470180"/>
    <lineage>
        <taxon>Bacteria</taxon>
        <taxon>Bacillati</taxon>
        <taxon>Actinomycetota</taxon>
        <taxon>Actinomycetes</taxon>
        <taxon>Pseudonocardiales</taxon>
        <taxon>Pseudonocardiaceae</taxon>
        <taxon>Prauserella</taxon>
    </lineage>
</organism>
<proteinExistence type="predicted"/>
<keyword evidence="2" id="KW-1133">Transmembrane helix</keyword>
<evidence type="ECO:0000256" key="1">
    <source>
        <dbReference type="SAM" id="MobiDB-lite"/>
    </source>
</evidence>
<dbReference type="AlphaFoldDB" id="A0A839S063"/>
<evidence type="ECO:0000256" key="2">
    <source>
        <dbReference type="SAM" id="Phobius"/>
    </source>
</evidence>
<reference evidence="3 4" key="1">
    <citation type="submission" date="2020-08" db="EMBL/GenBank/DDBJ databases">
        <title>Genomic Encyclopedia of Type Strains, Phase III (KMG-III): the genomes of soil and plant-associated and newly described type strains.</title>
        <authorList>
            <person name="Whitman W."/>
        </authorList>
    </citation>
    <scope>NUCLEOTIDE SEQUENCE [LARGE SCALE GENOMIC DNA]</scope>
    <source>
        <strain evidence="3 4">CECT 8577</strain>
    </source>
</reference>
<evidence type="ECO:0000313" key="3">
    <source>
        <dbReference type="EMBL" id="MBB3050684.1"/>
    </source>
</evidence>
<protein>
    <submittedName>
        <fullName evidence="3">Uncharacterized protein</fullName>
    </submittedName>
</protein>
<gene>
    <name evidence="3" type="ORF">FHS23_001679</name>
</gene>
<feature type="transmembrane region" description="Helical" evidence="2">
    <location>
        <begin position="48"/>
        <end position="65"/>
    </location>
</feature>
<feature type="transmembrane region" description="Helical" evidence="2">
    <location>
        <begin position="109"/>
        <end position="128"/>
    </location>
</feature>
<feature type="transmembrane region" description="Helical" evidence="2">
    <location>
        <begin position="77"/>
        <end position="97"/>
    </location>
</feature>
<comment type="caution">
    <text evidence="3">The sequence shown here is derived from an EMBL/GenBank/DDBJ whole genome shotgun (WGS) entry which is preliminary data.</text>
</comment>
<keyword evidence="2" id="KW-0812">Transmembrane</keyword>
<keyword evidence="2" id="KW-0472">Membrane</keyword>
<dbReference type="Proteomes" id="UP000550714">
    <property type="component" value="Unassembled WGS sequence"/>
</dbReference>
<keyword evidence="4" id="KW-1185">Reference proteome</keyword>
<dbReference type="RefSeq" id="WP_183650361.1">
    <property type="nucleotide sequence ID" value="NZ_JACHWU010000001.1"/>
</dbReference>
<accession>A0A839S063</accession>
<feature type="region of interest" description="Disordered" evidence="1">
    <location>
        <begin position="133"/>
        <end position="156"/>
    </location>
</feature>